<dbReference type="InterPro" id="IPR055348">
    <property type="entry name" value="DctQ"/>
</dbReference>
<dbReference type="PANTHER" id="PTHR35011">
    <property type="entry name" value="2,3-DIKETO-L-GULONATE TRAP TRANSPORTER SMALL PERMEASE PROTEIN YIAM"/>
    <property type="match status" value="1"/>
</dbReference>
<feature type="transmembrane region" description="Helical" evidence="9">
    <location>
        <begin position="20"/>
        <end position="40"/>
    </location>
</feature>
<evidence type="ECO:0000256" key="6">
    <source>
        <dbReference type="ARBA" id="ARBA00022989"/>
    </source>
</evidence>
<keyword evidence="6 9" id="KW-1133">Transmembrane helix</keyword>
<dbReference type="Proteomes" id="UP001597227">
    <property type="component" value="Unassembled WGS sequence"/>
</dbReference>
<feature type="domain" description="Tripartite ATP-independent periplasmic transporters DctQ component" evidence="10">
    <location>
        <begin position="26"/>
        <end position="151"/>
    </location>
</feature>
<keyword evidence="5 9" id="KW-0812">Transmembrane</keyword>
<comment type="caution">
    <text evidence="11">The sequence shown here is derived from an EMBL/GenBank/DDBJ whole genome shotgun (WGS) entry which is preliminary data.</text>
</comment>
<evidence type="ECO:0000313" key="11">
    <source>
        <dbReference type="EMBL" id="MFD1779521.1"/>
    </source>
</evidence>
<evidence type="ECO:0000256" key="8">
    <source>
        <dbReference type="ARBA" id="ARBA00038436"/>
    </source>
</evidence>
<keyword evidence="4" id="KW-0997">Cell inner membrane</keyword>
<feature type="transmembrane region" description="Helical" evidence="9">
    <location>
        <begin position="46"/>
        <end position="67"/>
    </location>
</feature>
<accession>A0ABW4MNG1</accession>
<proteinExistence type="inferred from homology"/>
<dbReference type="RefSeq" id="WP_304217898.1">
    <property type="nucleotide sequence ID" value="NZ_JBHUEK010000018.1"/>
</dbReference>
<evidence type="ECO:0000256" key="5">
    <source>
        <dbReference type="ARBA" id="ARBA00022692"/>
    </source>
</evidence>
<evidence type="ECO:0000256" key="4">
    <source>
        <dbReference type="ARBA" id="ARBA00022519"/>
    </source>
</evidence>
<name>A0ABW4MNG1_9BACI</name>
<dbReference type="InterPro" id="IPR007387">
    <property type="entry name" value="TRAP_DctQ"/>
</dbReference>
<sequence length="165" mass="18479">MERLKKIKSMFDNGIDNLNVIFIALMTVIVAATVFTRYFFSYTPRWSSEVSMLLLVWVSFIGIAVGFRDKLHIGVGALVALFPKKVQTLCDIIAKLLVIIVAIIFIVYGFRFTSLMGGSTMAGTGLPQSVLYAAIPVSGILMLFYGIELLFKKGMHQEWDEQIEE</sequence>
<dbReference type="PANTHER" id="PTHR35011:SF11">
    <property type="entry name" value="TRAP TRANSPORTER SMALL PERMEASE PROTEIN"/>
    <property type="match status" value="1"/>
</dbReference>
<evidence type="ECO:0000256" key="2">
    <source>
        <dbReference type="ARBA" id="ARBA00022448"/>
    </source>
</evidence>
<keyword evidence="2" id="KW-0813">Transport</keyword>
<dbReference type="EMBL" id="JBHUEK010000018">
    <property type="protein sequence ID" value="MFD1779521.1"/>
    <property type="molecule type" value="Genomic_DNA"/>
</dbReference>
<dbReference type="Pfam" id="PF04290">
    <property type="entry name" value="DctQ"/>
    <property type="match status" value="1"/>
</dbReference>
<gene>
    <name evidence="11" type="ORF">ACFSFW_12635</name>
</gene>
<organism evidence="11 12">
    <name type="scientific">Fredinandcohnia salidurans</name>
    <dbReference type="NCBI Taxonomy" id="2595041"/>
    <lineage>
        <taxon>Bacteria</taxon>
        <taxon>Bacillati</taxon>
        <taxon>Bacillota</taxon>
        <taxon>Bacilli</taxon>
        <taxon>Bacillales</taxon>
        <taxon>Bacillaceae</taxon>
        <taxon>Fredinandcohnia</taxon>
    </lineage>
</organism>
<evidence type="ECO:0000259" key="10">
    <source>
        <dbReference type="Pfam" id="PF04290"/>
    </source>
</evidence>
<feature type="transmembrane region" description="Helical" evidence="9">
    <location>
        <begin position="88"/>
        <end position="110"/>
    </location>
</feature>
<comment type="similarity">
    <text evidence="8">Belongs to the TRAP transporter small permease family.</text>
</comment>
<evidence type="ECO:0000256" key="7">
    <source>
        <dbReference type="ARBA" id="ARBA00023136"/>
    </source>
</evidence>
<protein>
    <submittedName>
        <fullName evidence="11">TRAP transporter small permease</fullName>
    </submittedName>
</protein>
<keyword evidence="7 9" id="KW-0472">Membrane</keyword>
<keyword evidence="3" id="KW-1003">Cell membrane</keyword>
<evidence type="ECO:0000256" key="9">
    <source>
        <dbReference type="SAM" id="Phobius"/>
    </source>
</evidence>
<evidence type="ECO:0000256" key="1">
    <source>
        <dbReference type="ARBA" id="ARBA00004429"/>
    </source>
</evidence>
<keyword evidence="12" id="KW-1185">Reference proteome</keyword>
<comment type="subcellular location">
    <subcellularLocation>
        <location evidence="1">Cell inner membrane</location>
        <topology evidence="1">Multi-pass membrane protein</topology>
    </subcellularLocation>
</comment>
<evidence type="ECO:0000256" key="3">
    <source>
        <dbReference type="ARBA" id="ARBA00022475"/>
    </source>
</evidence>
<reference evidence="12" key="1">
    <citation type="journal article" date="2019" name="Int. J. Syst. Evol. Microbiol.">
        <title>The Global Catalogue of Microorganisms (GCM) 10K type strain sequencing project: providing services to taxonomists for standard genome sequencing and annotation.</title>
        <authorList>
            <consortium name="The Broad Institute Genomics Platform"/>
            <consortium name="The Broad Institute Genome Sequencing Center for Infectious Disease"/>
            <person name="Wu L."/>
            <person name="Ma J."/>
        </authorList>
    </citation>
    <scope>NUCLEOTIDE SEQUENCE [LARGE SCALE GENOMIC DNA]</scope>
    <source>
        <strain evidence="12">CCUG 15531</strain>
    </source>
</reference>
<evidence type="ECO:0000313" key="12">
    <source>
        <dbReference type="Proteomes" id="UP001597227"/>
    </source>
</evidence>
<feature type="transmembrane region" description="Helical" evidence="9">
    <location>
        <begin position="130"/>
        <end position="151"/>
    </location>
</feature>